<reference evidence="7" key="1">
    <citation type="journal article" date="2019" name="Int. J. Syst. Evol. Microbiol.">
        <title>The Global Catalogue of Microorganisms (GCM) 10K type strain sequencing project: providing services to taxonomists for standard genome sequencing and annotation.</title>
        <authorList>
            <consortium name="The Broad Institute Genomics Platform"/>
            <consortium name="The Broad Institute Genome Sequencing Center for Infectious Disease"/>
            <person name="Wu L."/>
            <person name="Ma J."/>
        </authorList>
    </citation>
    <scope>NUCLEOTIDE SEQUENCE [LARGE SCALE GENOMIC DNA]</scope>
    <source>
        <strain evidence="7">CGMCC 4.1469</strain>
    </source>
</reference>
<evidence type="ECO:0000256" key="4">
    <source>
        <dbReference type="ARBA" id="ARBA00022679"/>
    </source>
</evidence>
<keyword evidence="4" id="KW-0808">Transferase</keyword>
<dbReference type="Proteomes" id="UP001596067">
    <property type="component" value="Unassembled WGS sequence"/>
</dbReference>
<dbReference type="Pfam" id="PF00535">
    <property type="entry name" value="Glycos_transf_2"/>
    <property type="match status" value="1"/>
</dbReference>
<dbReference type="SUPFAM" id="SSF53448">
    <property type="entry name" value="Nucleotide-diphospho-sugar transferases"/>
    <property type="match status" value="1"/>
</dbReference>
<comment type="pathway">
    <text evidence="1">Cell wall biogenesis; cell wall polysaccharide biosynthesis.</text>
</comment>
<proteinExistence type="inferred from homology"/>
<evidence type="ECO:0000256" key="3">
    <source>
        <dbReference type="ARBA" id="ARBA00022676"/>
    </source>
</evidence>
<keyword evidence="3" id="KW-0328">Glycosyltransferase</keyword>
<evidence type="ECO:0000313" key="7">
    <source>
        <dbReference type="Proteomes" id="UP001596067"/>
    </source>
</evidence>
<evidence type="ECO:0000259" key="5">
    <source>
        <dbReference type="Pfam" id="PF00535"/>
    </source>
</evidence>
<dbReference type="InterPro" id="IPR029044">
    <property type="entry name" value="Nucleotide-diphossugar_trans"/>
</dbReference>
<keyword evidence="7" id="KW-1185">Reference proteome</keyword>
<gene>
    <name evidence="6" type="ORF">ACFP0N_01830</name>
</gene>
<dbReference type="InterPro" id="IPR001173">
    <property type="entry name" value="Glyco_trans_2-like"/>
</dbReference>
<dbReference type="Gene3D" id="3.90.550.10">
    <property type="entry name" value="Spore Coat Polysaccharide Biosynthesis Protein SpsA, Chain A"/>
    <property type="match status" value="1"/>
</dbReference>
<comment type="similarity">
    <text evidence="2">Belongs to the glycosyltransferase 2 family.</text>
</comment>
<dbReference type="PANTHER" id="PTHR43179">
    <property type="entry name" value="RHAMNOSYLTRANSFERASE WBBL"/>
    <property type="match status" value="1"/>
</dbReference>
<evidence type="ECO:0000256" key="1">
    <source>
        <dbReference type="ARBA" id="ARBA00004776"/>
    </source>
</evidence>
<accession>A0ABW1EQA5</accession>
<evidence type="ECO:0000313" key="6">
    <source>
        <dbReference type="EMBL" id="MFC5883720.1"/>
    </source>
</evidence>
<dbReference type="PANTHER" id="PTHR43179:SF12">
    <property type="entry name" value="GALACTOFURANOSYLTRANSFERASE GLFT2"/>
    <property type="match status" value="1"/>
</dbReference>
<comment type="caution">
    <text evidence="6">The sequence shown here is derived from an EMBL/GenBank/DDBJ whole genome shotgun (WGS) entry which is preliminary data.</text>
</comment>
<dbReference type="RefSeq" id="WP_313766509.1">
    <property type="nucleotide sequence ID" value="NZ_JBHSOD010000001.1"/>
</dbReference>
<name>A0ABW1EQA5_9ACTN</name>
<sequence length="444" mass="47867">MNGSDRRTAAACPRPAARDSLYTPVRVVDLDLDEPSGLRSPGGLGADDPAGRVLALVRLHGHPLGLVTATGTAGDSATLRRALVDAAHRELPVPALSTATPAARPRRVGRARVPAGPLTVSVIVCTRDRAEMLPRCLDSLVGIGSPAIEVILVDNAPRTDATERLVRSRYGDRVRYVREPLPGLSRARNRGLAAARGDVCAFTDDDAIADSRWVAALAEAFRSDDRIGCVTGLVLPAELDTEAQFVVEEYCGPGRGFAARSWSLREPLADPLVQFSTGRFGMGANMAFRTDVIRSLGGFDPATGTGTPSRGGEDLLSFQQVLTAGHTVAYQPDAIIWHRHRRTMEALATQINGFGVGFGAYLAAAIAHRPSLLAELVRRLPYGVWRWHVSHRVTPHVGRVDTDTLRSLRRLERRGLLYGPFCYLFTVWQQRRPGAAGRAGGQSS</sequence>
<evidence type="ECO:0000256" key="2">
    <source>
        <dbReference type="ARBA" id="ARBA00006739"/>
    </source>
</evidence>
<organism evidence="6 7">
    <name type="scientific">Kitasatospora aburaviensis</name>
    <dbReference type="NCBI Taxonomy" id="67265"/>
    <lineage>
        <taxon>Bacteria</taxon>
        <taxon>Bacillati</taxon>
        <taxon>Actinomycetota</taxon>
        <taxon>Actinomycetes</taxon>
        <taxon>Kitasatosporales</taxon>
        <taxon>Streptomycetaceae</taxon>
        <taxon>Kitasatospora</taxon>
    </lineage>
</organism>
<feature type="domain" description="Glycosyltransferase 2-like" evidence="5">
    <location>
        <begin position="121"/>
        <end position="293"/>
    </location>
</feature>
<dbReference type="EMBL" id="JBHSOD010000001">
    <property type="protein sequence ID" value="MFC5883720.1"/>
    <property type="molecule type" value="Genomic_DNA"/>
</dbReference>
<protein>
    <submittedName>
        <fullName evidence="6">Glycosyltransferase family 2 protein</fullName>
    </submittedName>
</protein>
<dbReference type="CDD" id="cd00761">
    <property type="entry name" value="Glyco_tranf_GTA_type"/>
    <property type="match status" value="1"/>
</dbReference>